<name>A0ABW2LCL8_9BACT</name>
<evidence type="ECO:0000256" key="1">
    <source>
        <dbReference type="SAM" id="SignalP"/>
    </source>
</evidence>
<evidence type="ECO:0000313" key="2">
    <source>
        <dbReference type="EMBL" id="MFC7339094.1"/>
    </source>
</evidence>
<organism evidence="2 3">
    <name type="scientific">Haloferula chungangensis</name>
    <dbReference type="NCBI Taxonomy" id="1048331"/>
    <lineage>
        <taxon>Bacteria</taxon>
        <taxon>Pseudomonadati</taxon>
        <taxon>Verrucomicrobiota</taxon>
        <taxon>Verrucomicrobiia</taxon>
        <taxon>Verrucomicrobiales</taxon>
        <taxon>Verrucomicrobiaceae</taxon>
        <taxon>Haloferula</taxon>
    </lineage>
</organism>
<keyword evidence="3" id="KW-1185">Reference proteome</keyword>
<feature type="signal peptide" evidence="1">
    <location>
        <begin position="1"/>
        <end position="28"/>
    </location>
</feature>
<dbReference type="EMBL" id="JBHTBS010000012">
    <property type="protein sequence ID" value="MFC7339094.1"/>
    <property type="molecule type" value="Genomic_DNA"/>
</dbReference>
<evidence type="ECO:0008006" key="4">
    <source>
        <dbReference type="Google" id="ProtNLM"/>
    </source>
</evidence>
<dbReference type="Proteomes" id="UP001596472">
    <property type="component" value="Unassembled WGS sequence"/>
</dbReference>
<proteinExistence type="predicted"/>
<accession>A0ABW2LCL8</accession>
<sequence length="285" mass="29845">MKNQSTGNLRFAAITAALGAGLSSAALAGTPEPAPMMTPVAADDSVVSGNLSLDLNSHFISYGFDVWGGGDSFGGDSTFNPALELNFAFTENFTAILGTWWDVNDNAGSPIGGDLQEVDVWAGGSYAFGDLSVTALYQAWMYGGDTEHILDISLAYDCFLSPSVTFHNRLDAGAAAAGGSQDGTVIVPGIEYGFDLGPVSFAVPLNAGFFLDDGFHGFDALGNVTDSGFGYVSIGLNASYAIPCDERFGAWDIHGGVTYYNTQEDVINNPSDSFFTWNVGIGCSF</sequence>
<dbReference type="RefSeq" id="WP_379715237.1">
    <property type="nucleotide sequence ID" value="NZ_JBHTBS010000012.1"/>
</dbReference>
<comment type="caution">
    <text evidence="2">The sequence shown here is derived from an EMBL/GenBank/DDBJ whole genome shotgun (WGS) entry which is preliminary data.</text>
</comment>
<protein>
    <recommendedName>
        <fullName evidence="4">Outer membrane beta-barrel protein</fullName>
    </recommendedName>
</protein>
<feature type="chain" id="PRO_5047068911" description="Outer membrane beta-barrel protein" evidence="1">
    <location>
        <begin position="29"/>
        <end position="285"/>
    </location>
</feature>
<gene>
    <name evidence="2" type="ORF">ACFQY0_18015</name>
</gene>
<reference evidence="3" key="1">
    <citation type="journal article" date="2019" name="Int. J. Syst. Evol. Microbiol.">
        <title>The Global Catalogue of Microorganisms (GCM) 10K type strain sequencing project: providing services to taxonomists for standard genome sequencing and annotation.</title>
        <authorList>
            <consortium name="The Broad Institute Genomics Platform"/>
            <consortium name="The Broad Institute Genome Sequencing Center for Infectious Disease"/>
            <person name="Wu L."/>
            <person name="Ma J."/>
        </authorList>
    </citation>
    <scope>NUCLEOTIDE SEQUENCE [LARGE SCALE GENOMIC DNA]</scope>
    <source>
        <strain evidence="3">CGMCC 4.1467</strain>
    </source>
</reference>
<keyword evidence="1" id="KW-0732">Signal</keyword>
<evidence type="ECO:0000313" key="3">
    <source>
        <dbReference type="Proteomes" id="UP001596472"/>
    </source>
</evidence>